<evidence type="ECO:0000313" key="4">
    <source>
        <dbReference type="Proteomes" id="UP000093476"/>
    </source>
</evidence>
<dbReference type="AlphaFoldDB" id="A0A1C0U5P0"/>
<dbReference type="RefSeq" id="WP_074439096.1">
    <property type="nucleotide sequence ID" value="NZ_CAWMQZ010000051.1"/>
</dbReference>
<keyword evidence="4" id="KW-1185">Reference proteome</keyword>
<reference evidence="3 4" key="1">
    <citation type="submission" date="2015-12" db="EMBL/GenBank/DDBJ databases">
        <title>Genome comparisons provide insights into the role of secondary metabolites in the pathogenic phase of the Photorhabdus life cycle.</title>
        <authorList>
            <person name="Tobias N.J."/>
            <person name="Mishra B."/>
            <person name="Gupta D.K."/>
            <person name="Thines M."/>
            <person name="Stinear T.P."/>
            <person name="Bode H.B."/>
        </authorList>
    </citation>
    <scope>NUCLEOTIDE SEQUENCE [LARGE SCALE GENOMIC DNA]</scope>
    <source>
        <strain evidence="3 4">PB68.1</strain>
    </source>
</reference>
<comment type="caution">
    <text evidence="3">The sequence shown here is derived from an EMBL/GenBank/DDBJ whole genome shotgun (WGS) entry which is preliminary data.</text>
</comment>
<keyword evidence="2" id="KW-0812">Transmembrane</keyword>
<feature type="compositionally biased region" description="Polar residues" evidence="1">
    <location>
        <begin position="223"/>
        <end position="243"/>
    </location>
</feature>
<gene>
    <name evidence="3" type="ORF">Ppb6_01645</name>
</gene>
<evidence type="ECO:0000256" key="2">
    <source>
        <dbReference type="SAM" id="Phobius"/>
    </source>
</evidence>
<accession>A0A1C0U5P0</accession>
<evidence type="ECO:0000313" key="3">
    <source>
        <dbReference type="EMBL" id="OCQ53244.1"/>
    </source>
</evidence>
<dbReference type="EMBL" id="LOMY01000051">
    <property type="protein sequence ID" value="OCQ53244.1"/>
    <property type="molecule type" value="Genomic_DNA"/>
</dbReference>
<proteinExistence type="predicted"/>
<protein>
    <submittedName>
        <fullName evidence="3">Uncharacterized protein</fullName>
    </submittedName>
</protein>
<feature type="transmembrane region" description="Helical" evidence="2">
    <location>
        <begin position="375"/>
        <end position="394"/>
    </location>
</feature>
<dbReference type="PATRIC" id="fig|286156.4.peg.1868"/>
<organism evidence="3 4">
    <name type="scientific">Photorhabdus australis subsp. thailandensis</name>
    <dbReference type="NCBI Taxonomy" id="2805096"/>
    <lineage>
        <taxon>Bacteria</taxon>
        <taxon>Pseudomonadati</taxon>
        <taxon>Pseudomonadota</taxon>
        <taxon>Gammaproteobacteria</taxon>
        <taxon>Enterobacterales</taxon>
        <taxon>Morganellaceae</taxon>
        <taxon>Photorhabdus</taxon>
    </lineage>
</organism>
<keyword evidence="2" id="KW-0472">Membrane</keyword>
<keyword evidence="2" id="KW-1133">Transmembrane helix</keyword>
<dbReference type="Proteomes" id="UP000093476">
    <property type="component" value="Unassembled WGS sequence"/>
</dbReference>
<feature type="compositionally biased region" description="Polar residues" evidence="1">
    <location>
        <begin position="201"/>
        <end position="211"/>
    </location>
</feature>
<evidence type="ECO:0000256" key="1">
    <source>
        <dbReference type="SAM" id="MobiDB-lite"/>
    </source>
</evidence>
<sequence>MNKVKIVAETLTELREHHRLMGIERQPKQLKTADFDGPVIFSDDTKIATVPPAFFTVQTIQELKRLGGVPDSDYGPAGMASHHPLPEPYSAERLANVTGNHADLCKAFRAYIYGDSALVKDYEDILNAKRFPLKVALYGGDSMTISADKPLIVQSRDNHGEPIVLVYEQITVEPGGQIIYRTNGTVQANTMTMVSALGSDSDPTNITNRGSDGNHGGNGANGTDGQTGSHGNAGQDNKSSCVKAATSGTNGAYGTDGVAGSNGENGGDANDIVLKVAYLTGAVTLESTGGNGGNGGAGGKGGRGGNGGNGGGSTSYCSAGRGGSGGNGGKGNNGGNGGKGGDGGNIYVTYESGTPVFNAKSAGGMGGKGVMRVTVGAEAMVVAVLLVVVMAKLVHRVTMGLPEQQVLGGMCILMENVSNDTRRFHREIM</sequence>
<dbReference type="STRING" id="286156.Ppb6_01645"/>
<name>A0A1C0U5P0_9GAMM</name>
<feature type="compositionally biased region" description="Gly residues" evidence="1">
    <location>
        <begin position="213"/>
        <end position="222"/>
    </location>
</feature>
<feature type="region of interest" description="Disordered" evidence="1">
    <location>
        <begin position="196"/>
        <end position="243"/>
    </location>
</feature>